<dbReference type="SUPFAM" id="SSF158472">
    <property type="entry name" value="HAMP domain-like"/>
    <property type="match status" value="1"/>
</dbReference>
<dbReference type="PANTHER" id="PTHR43155">
    <property type="entry name" value="CYCLIC DI-GMP PHOSPHODIESTERASE PA4108-RELATED"/>
    <property type="match status" value="1"/>
</dbReference>
<feature type="non-terminal residue" evidence="3">
    <location>
        <position position="389"/>
    </location>
</feature>
<organism evidence="3">
    <name type="scientific">marine metagenome</name>
    <dbReference type="NCBI Taxonomy" id="408172"/>
    <lineage>
        <taxon>unclassified sequences</taxon>
        <taxon>metagenomes</taxon>
        <taxon>ecological metagenomes</taxon>
    </lineage>
</organism>
<dbReference type="EMBL" id="UINC01049625">
    <property type="protein sequence ID" value="SVB61632.1"/>
    <property type="molecule type" value="Genomic_DNA"/>
</dbReference>
<reference evidence="3" key="1">
    <citation type="submission" date="2018-05" db="EMBL/GenBank/DDBJ databases">
        <authorList>
            <person name="Lanie J.A."/>
            <person name="Ng W.-L."/>
            <person name="Kazmierczak K.M."/>
            <person name="Andrzejewski T.M."/>
            <person name="Davidsen T.M."/>
            <person name="Wayne K.J."/>
            <person name="Tettelin H."/>
            <person name="Glass J.I."/>
            <person name="Rusch D."/>
            <person name="Podicherti R."/>
            <person name="Tsui H.-C.T."/>
            <person name="Winkler M.E."/>
        </authorList>
    </citation>
    <scope>NUCLEOTIDE SEQUENCE</scope>
</reference>
<dbReference type="GO" id="GO:0007165">
    <property type="term" value="P:signal transduction"/>
    <property type="evidence" value="ECO:0007669"/>
    <property type="project" value="InterPro"/>
</dbReference>
<dbReference type="Pfam" id="PF01590">
    <property type="entry name" value="GAF"/>
    <property type="match status" value="1"/>
</dbReference>
<keyword evidence="1" id="KW-0812">Transmembrane</keyword>
<dbReference type="Pfam" id="PF00672">
    <property type="entry name" value="HAMP"/>
    <property type="match status" value="1"/>
</dbReference>
<accession>A0A382FG64</accession>
<keyword evidence="1" id="KW-1133">Transmembrane helix</keyword>
<keyword evidence="1" id="KW-0472">Membrane</keyword>
<dbReference type="Gene3D" id="1.10.8.500">
    <property type="entry name" value="HAMP domain in histidine kinase"/>
    <property type="match status" value="1"/>
</dbReference>
<proteinExistence type="predicted"/>
<evidence type="ECO:0000256" key="1">
    <source>
        <dbReference type="SAM" id="Phobius"/>
    </source>
</evidence>
<dbReference type="GO" id="GO:0016020">
    <property type="term" value="C:membrane"/>
    <property type="evidence" value="ECO:0007669"/>
    <property type="project" value="InterPro"/>
</dbReference>
<evidence type="ECO:0000259" key="2">
    <source>
        <dbReference type="PROSITE" id="PS50885"/>
    </source>
</evidence>
<dbReference type="SUPFAM" id="SSF55781">
    <property type="entry name" value="GAF domain-like"/>
    <property type="match status" value="1"/>
</dbReference>
<sequence>MGGRLNISLRLKIIFSLTALMTLLVVVAEVRELLATRVEREDSLALRTELLTQAQASALAIQVREYDQGAAQIGLRDLLKDPEFVKATVWDEQGIEFAQLTNSELAVITPAEERGVVERPIAFAAPSGEARPIGRVRVEMSRHLLQEKFWADVVGAVAKVAVLLALLITGLLLAILAFTRPIAAMTAMMRRRADGDYSGHVDAAYLKRDDEIGAIARSLEFDQQQRRDEKQLLEISNALVTQLNLDLLLEKIMAAATGLLDAERSTLYLWDPKEEILWSRVAEGLDDFRITLEAGQGIAGTVFQTGETINIEDSYKDPRFNPEIDRLTGFQTRSLLCLPIINRDGDRIGVMQVLNSRDGAFQKRHVERLRSMSAQAAVSIENAQLFESV</sequence>
<feature type="transmembrane region" description="Helical" evidence="1">
    <location>
        <begin position="160"/>
        <end position="183"/>
    </location>
</feature>
<dbReference type="InterPro" id="IPR003018">
    <property type="entry name" value="GAF"/>
</dbReference>
<dbReference type="PROSITE" id="PS50885">
    <property type="entry name" value="HAMP"/>
    <property type="match status" value="1"/>
</dbReference>
<name>A0A382FG64_9ZZZZ</name>
<dbReference type="PANTHER" id="PTHR43155:SF2">
    <property type="entry name" value="CYCLIC DI-GMP PHOSPHODIESTERASE PA4108"/>
    <property type="match status" value="1"/>
</dbReference>
<dbReference type="AlphaFoldDB" id="A0A382FG64"/>
<dbReference type="Gene3D" id="3.30.450.40">
    <property type="match status" value="1"/>
</dbReference>
<dbReference type="InterPro" id="IPR029016">
    <property type="entry name" value="GAF-like_dom_sf"/>
</dbReference>
<dbReference type="InterPro" id="IPR003660">
    <property type="entry name" value="HAMP_dom"/>
</dbReference>
<dbReference type="CDD" id="cd06225">
    <property type="entry name" value="HAMP"/>
    <property type="match status" value="1"/>
</dbReference>
<protein>
    <recommendedName>
        <fullName evidence="2">HAMP domain-containing protein</fullName>
    </recommendedName>
</protein>
<gene>
    <name evidence="3" type="ORF">METZ01_LOCUS214486</name>
</gene>
<feature type="domain" description="HAMP" evidence="2">
    <location>
        <begin position="176"/>
        <end position="220"/>
    </location>
</feature>
<evidence type="ECO:0000313" key="3">
    <source>
        <dbReference type="EMBL" id="SVB61632.1"/>
    </source>
</evidence>
<dbReference type="SMART" id="SM00065">
    <property type="entry name" value="GAF"/>
    <property type="match status" value="1"/>
</dbReference>